<evidence type="ECO:0000256" key="1">
    <source>
        <dbReference type="SAM" id="MobiDB-lite"/>
    </source>
</evidence>
<proteinExistence type="predicted"/>
<reference evidence="2 3" key="1">
    <citation type="submission" date="2019-12" db="EMBL/GenBank/DDBJ databases">
        <authorList>
            <person name="Huq M.A."/>
        </authorList>
    </citation>
    <scope>NUCLEOTIDE SEQUENCE [LARGE SCALE GENOMIC DNA]</scope>
    <source>
        <strain evidence="2 3">MAH-25</strain>
    </source>
</reference>
<sequence>MHPDKPKAPREGRQPAPQQRGTPDTDMQPEDAGTPESQPAAAGTPAESTLKQQDKNDTETGSRR</sequence>
<comment type="caution">
    <text evidence="2">The sequence shown here is derived from an EMBL/GenBank/DDBJ whole genome shotgun (WGS) entry which is preliminary data.</text>
</comment>
<dbReference type="RefSeq" id="WP_157397063.1">
    <property type="nucleotide sequence ID" value="NZ_WSEL01000003.1"/>
</dbReference>
<evidence type="ECO:0000313" key="3">
    <source>
        <dbReference type="Proteomes" id="UP000469385"/>
    </source>
</evidence>
<name>A0A6N8IQD1_9BURK</name>
<dbReference type="Proteomes" id="UP000469385">
    <property type="component" value="Unassembled WGS sequence"/>
</dbReference>
<evidence type="ECO:0000313" key="2">
    <source>
        <dbReference type="EMBL" id="MVQ29014.1"/>
    </source>
</evidence>
<dbReference type="AlphaFoldDB" id="A0A6N8IQD1"/>
<accession>A0A6N8IQD1</accession>
<keyword evidence="3" id="KW-1185">Reference proteome</keyword>
<dbReference type="EMBL" id="WSEL01000003">
    <property type="protein sequence ID" value="MVQ29014.1"/>
    <property type="molecule type" value="Genomic_DNA"/>
</dbReference>
<protein>
    <submittedName>
        <fullName evidence="2">Uncharacterized protein</fullName>
    </submittedName>
</protein>
<organism evidence="2 3">
    <name type="scientific">Ramlibacter pinisoli</name>
    <dbReference type="NCBI Taxonomy" id="2682844"/>
    <lineage>
        <taxon>Bacteria</taxon>
        <taxon>Pseudomonadati</taxon>
        <taxon>Pseudomonadota</taxon>
        <taxon>Betaproteobacteria</taxon>
        <taxon>Burkholderiales</taxon>
        <taxon>Comamonadaceae</taxon>
        <taxon>Ramlibacter</taxon>
    </lineage>
</organism>
<feature type="compositionally biased region" description="Basic and acidic residues" evidence="1">
    <location>
        <begin position="52"/>
        <end position="64"/>
    </location>
</feature>
<gene>
    <name evidence="2" type="ORF">GON04_06140</name>
</gene>
<feature type="region of interest" description="Disordered" evidence="1">
    <location>
        <begin position="1"/>
        <end position="64"/>
    </location>
</feature>
<feature type="compositionally biased region" description="Basic and acidic residues" evidence="1">
    <location>
        <begin position="1"/>
        <end position="13"/>
    </location>
</feature>